<comment type="similarity">
    <text evidence="3">Belongs to the class II aldolase/RraA-like family.</text>
</comment>
<accession>A0A542YQF3</accession>
<evidence type="ECO:0000256" key="6">
    <source>
        <dbReference type="ARBA" id="ARBA00012947"/>
    </source>
</evidence>
<dbReference type="AlphaFoldDB" id="A0A542YQF3"/>
<evidence type="ECO:0000313" key="15">
    <source>
        <dbReference type="Proteomes" id="UP000319516"/>
    </source>
</evidence>
<dbReference type="EMBL" id="VFOP01000001">
    <property type="protein sequence ID" value="TQL50338.1"/>
    <property type="molecule type" value="Genomic_DNA"/>
</dbReference>
<organism evidence="14 15">
    <name type="scientific">Ornithinicoccus hortensis</name>
    <dbReference type="NCBI Taxonomy" id="82346"/>
    <lineage>
        <taxon>Bacteria</taxon>
        <taxon>Bacillati</taxon>
        <taxon>Actinomycetota</taxon>
        <taxon>Actinomycetes</taxon>
        <taxon>Micrococcales</taxon>
        <taxon>Intrasporangiaceae</taxon>
        <taxon>Ornithinicoccus</taxon>
    </lineage>
</organism>
<comment type="cofactor">
    <cofactor evidence="13">
        <name>Mg(2+)</name>
        <dbReference type="ChEBI" id="CHEBI:18420"/>
    </cofactor>
</comment>
<comment type="cofactor">
    <cofactor evidence="2">
        <name>a divalent metal cation</name>
        <dbReference type="ChEBI" id="CHEBI:60240"/>
    </cofactor>
</comment>
<feature type="binding site" evidence="13">
    <location>
        <position position="130"/>
    </location>
    <ligand>
        <name>substrate</name>
    </ligand>
</feature>
<keyword evidence="15" id="KW-1185">Reference proteome</keyword>
<evidence type="ECO:0000256" key="10">
    <source>
        <dbReference type="ARBA" id="ARBA00030169"/>
    </source>
</evidence>
<feature type="binding site" evidence="13">
    <location>
        <position position="131"/>
    </location>
    <ligand>
        <name>Mg(2+)</name>
        <dbReference type="ChEBI" id="CHEBI:18420"/>
    </ligand>
</feature>
<dbReference type="CDD" id="cd16841">
    <property type="entry name" value="RraA_family"/>
    <property type="match status" value="1"/>
</dbReference>
<dbReference type="InterPro" id="IPR005493">
    <property type="entry name" value="RraA/RraA-like"/>
</dbReference>
<dbReference type="Pfam" id="PF03737">
    <property type="entry name" value="RraA-like"/>
    <property type="match status" value="1"/>
</dbReference>
<dbReference type="GO" id="GO:0008948">
    <property type="term" value="F:oxaloacetate decarboxylase activity"/>
    <property type="evidence" value="ECO:0007669"/>
    <property type="project" value="UniProtKB-EC"/>
</dbReference>
<gene>
    <name evidence="14" type="ORF">FB467_1443</name>
</gene>
<dbReference type="Gene3D" id="3.50.30.40">
    <property type="entry name" value="Ribonuclease E inhibitor RraA/RraA-like"/>
    <property type="match status" value="1"/>
</dbReference>
<comment type="catalytic activity">
    <reaction evidence="1">
        <text>4-hydroxy-4-methyl-2-oxoglutarate = 2 pyruvate</text>
        <dbReference type="Rhea" id="RHEA:22748"/>
        <dbReference type="ChEBI" id="CHEBI:15361"/>
        <dbReference type="ChEBI" id="CHEBI:58276"/>
        <dbReference type="EC" id="4.1.3.17"/>
    </reaction>
</comment>
<dbReference type="InterPro" id="IPR036704">
    <property type="entry name" value="RraA/RraA-like_sf"/>
</dbReference>
<evidence type="ECO:0000256" key="5">
    <source>
        <dbReference type="ARBA" id="ARBA00012213"/>
    </source>
</evidence>
<sequence>MTDERLTEVVTRFLALEDLTAAAADALEANGLPAPVVPAHVLAPLAHGMRVCGPARTLRYEREDEPAESLRAAGTAPRMGHAELRAACRPGDVVVIDCGGTHDLAVIGGRSGSALHAAGVAGVLVDGSVRDLDELGGTGIPVWSRGRTPRSALHRLRSVATDVPVSLAGVPVAPGDLVLADGSGTVVVPRDRAGEVLATAEALVAHENSGGGRY</sequence>
<proteinExistence type="inferred from homology"/>
<dbReference type="SUPFAM" id="SSF89562">
    <property type="entry name" value="RraA-like"/>
    <property type="match status" value="1"/>
</dbReference>
<evidence type="ECO:0000256" key="9">
    <source>
        <dbReference type="ARBA" id="ARBA00029596"/>
    </source>
</evidence>
<evidence type="ECO:0000313" key="14">
    <source>
        <dbReference type="EMBL" id="TQL50338.1"/>
    </source>
</evidence>
<evidence type="ECO:0000256" key="8">
    <source>
        <dbReference type="ARBA" id="ARBA00025046"/>
    </source>
</evidence>
<comment type="catalytic activity">
    <reaction evidence="12">
        <text>oxaloacetate + H(+) = pyruvate + CO2</text>
        <dbReference type="Rhea" id="RHEA:15641"/>
        <dbReference type="ChEBI" id="CHEBI:15361"/>
        <dbReference type="ChEBI" id="CHEBI:15378"/>
        <dbReference type="ChEBI" id="CHEBI:16452"/>
        <dbReference type="ChEBI" id="CHEBI:16526"/>
        <dbReference type="EC" id="4.1.1.112"/>
    </reaction>
</comment>
<dbReference type="PANTHER" id="PTHR33254">
    <property type="entry name" value="4-HYDROXY-4-METHYL-2-OXOGLUTARATE ALDOLASE 3-RELATED"/>
    <property type="match status" value="1"/>
</dbReference>
<evidence type="ECO:0000256" key="1">
    <source>
        <dbReference type="ARBA" id="ARBA00001342"/>
    </source>
</evidence>
<comment type="caution">
    <text evidence="14">The sequence shown here is derived from an EMBL/GenBank/DDBJ whole genome shotgun (WGS) entry which is preliminary data.</text>
</comment>
<dbReference type="EC" id="4.1.3.17" evidence="5"/>
<evidence type="ECO:0000256" key="3">
    <source>
        <dbReference type="ARBA" id="ARBA00008621"/>
    </source>
</evidence>
<comment type="subunit">
    <text evidence="4">Homotrimer.</text>
</comment>
<protein>
    <recommendedName>
        <fullName evidence="7">Putative 4-hydroxy-4-methyl-2-oxoglutarate aldolase</fullName>
        <ecNumber evidence="6">4.1.1.112</ecNumber>
        <ecNumber evidence="5">4.1.3.17</ecNumber>
    </recommendedName>
    <alternativeName>
        <fullName evidence="11">Oxaloacetate decarboxylase</fullName>
    </alternativeName>
    <alternativeName>
        <fullName evidence="9">Regulator of ribonuclease activity homolog</fullName>
    </alternativeName>
    <alternativeName>
        <fullName evidence="10">RraA-like protein</fullName>
    </alternativeName>
</protein>
<dbReference type="EC" id="4.1.1.112" evidence="6"/>
<dbReference type="GO" id="GO:0046872">
    <property type="term" value="F:metal ion binding"/>
    <property type="evidence" value="ECO:0007669"/>
    <property type="project" value="UniProtKB-KW"/>
</dbReference>
<reference evidence="14 15" key="1">
    <citation type="submission" date="2019-06" db="EMBL/GenBank/DDBJ databases">
        <title>Sequencing the genomes of 1000 actinobacteria strains.</title>
        <authorList>
            <person name="Klenk H.-P."/>
        </authorList>
    </citation>
    <scope>NUCLEOTIDE SEQUENCE [LARGE SCALE GENOMIC DNA]</scope>
    <source>
        <strain evidence="14 15">DSM 12335</strain>
    </source>
</reference>
<evidence type="ECO:0000256" key="13">
    <source>
        <dbReference type="PIRSR" id="PIRSR605493-1"/>
    </source>
</evidence>
<dbReference type="PANTHER" id="PTHR33254:SF4">
    <property type="entry name" value="4-HYDROXY-4-METHYL-2-OXOGLUTARATE ALDOLASE 3-RELATED"/>
    <property type="match status" value="1"/>
</dbReference>
<evidence type="ECO:0000256" key="4">
    <source>
        <dbReference type="ARBA" id="ARBA00011233"/>
    </source>
</evidence>
<evidence type="ECO:0000256" key="12">
    <source>
        <dbReference type="ARBA" id="ARBA00047973"/>
    </source>
</evidence>
<comment type="function">
    <text evidence="8">Catalyzes the aldol cleavage of 4-hydroxy-4-methyl-2-oxoglutarate (HMG) into 2 molecules of pyruvate. Also contains a secondary oxaloacetate (OAA) decarboxylase activity due to the common pyruvate enolate transition state formed following C-C bond cleavage in the retro-aldol and decarboxylation reactions.</text>
</comment>
<evidence type="ECO:0000256" key="7">
    <source>
        <dbReference type="ARBA" id="ARBA00016549"/>
    </source>
</evidence>
<evidence type="ECO:0000256" key="11">
    <source>
        <dbReference type="ARBA" id="ARBA00032305"/>
    </source>
</evidence>
<dbReference type="OrthoDB" id="9805307at2"/>
<dbReference type="Proteomes" id="UP000319516">
    <property type="component" value="Unassembled WGS sequence"/>
</dbReference>
<name>A0A542YQF3_9MICO</name>
<keyword evidence="13" id="KW-0460">Magnesium</keyword>
<dbReference type="GO" id="GO:0047443">
    <property type="term" value="F:4-hydroxy-4-methyl-2-oxoglutarate aldolase activity"/>
    <property type="evidence" value="ECO:0007669"/>
    <property type="project" value="UniProtKB-EC"/>
</dbReference>
<dbReference type="RefSeq" id="WP_141784484.1">
    <property type="nucleotide sequence ID" value="NZ_BAAAIK010000004.1"/>
</dbReference>
<keyword evidence="13" id="KW-0479">Metal-binding</keyword>
<evidence type="ECO:0000256" key="2">
    <source>
        <dbReference type="ARBA" id="ARBA00001968"/>
    </source>
</evidence>